<dbReference type="InterPro" id="IPR001087">
    <property type="entry name" value="GDSL"/>
</dbReference>
<comment type="caution">
    <text evidence="3">The sequence shown here is derived from an EMBL/GenBank/DDBJ whole genome shotgun (WGS) entry which is preliminary data.</text>
</comment>
<dbReference type="PANTHER" id="PTHR45648">
    <property type="entry name" value="GDSL LIPASE/ACYLHYDROLASE FAMILY PROTEIN (AFU_ORTHOLOGUE AFUA_4G14700)"/>
    <property type="match status" value="1"/>
</dbReference>
<organism evidence="3 4">
    <name type="scientific">Cytospora leucostoma</name>
    <dbReference type="NCBI Taxonomy" id="1230097"/>
    <lineage>
        <taxon>Eukaryota</taxon>
        <taxon>Fungi</taxon>
        <taxon>Dikarya</taxon>
        <taxon>Ascomycota</taxon>
        <taxon>Pezizomycotina</taxon>
        <taxon>Sordariomycetes</taxon>
        <taxon>Sordariomycetidae</taxon>
        <taxon>Diaporthales</taxon>
        <taxon>Cytosporaceae</taxon>
        <taxon>Cytospora</taxon>
    </lineage>
</organism>
<evidence type="ECO:0000313" key="4">
    <source>
        <dbReference type="Proteomes" id="UP000285146"/>
    </source>
</evidence>
<protein>
    <recommendedName>
        <fullName evidence="5">SGNH hydrolase-type esterase domain-containing protein</fullName>
    </recommendedName>
</protein>
<evidence type="ECO:0000313" key="3">
    <source>
        <dbReference type="EMBL" id="ROW14003.1"/>
    </source>
</evidence>
<keyword evidence="2" id="KW-0732">Signal</keyword>
<name>A0A423XD64_9PEZI</name>
<dbReference type="SUPFAM" id="SSF52266">
    <property type="entry name" value="SGNH hydrolase"/>
    <property type="match status" value="1"/>
</dbReference>
<evidence type="ECO:0008006" key="5">
    <source>
        <dbReference type="Google" id="ProtNLM"/>
    </source>
</evidence>
<keyword evidence="1" id="KW-0378">Hydrolase</keyword>
<dbReference type="Pfam" id="PF00657">
    <property type="entry name" value="Lipase_GDSL"/>
    <property type="match status" value="1"/>
</dbReference>
<sequence length="334" mass="37285">MHMQSLLLLSTITNAALIGSATLTNFSTLIVFGDSYTDDGPHYYTPDPEEALSNDTTTGGRIWTEYVQQYTGINLYDYAVSGAVCDTYFSPSSRSGVKQDQLSHFLNDTEYVGNSSLIKPGDETIYAIWIGTNDLGPSAFFTDNRLNLTIEDYIDCVYSQLDTLHDAGGRNFILLNVAPLNYAPMYALPENGGTLDSQYWTDEDDYNTNVTQVSEKMRQYVSLVNSIYEYRTPVEVRISDRYPESSFTIFDVHSLLNDIWHDPGAYLNGTVPLNVTSTIEACGSACDNSSVRDSYMWYDTLHPSEQTDRIIAQEFVDIVKGNGTRGKTWTSPSA</sequence>
<dbReference type="Gene3D" id="3.40.50.1110">
    <property type="entry name" value="SGNH hydrolase"/>
    <property type="match status" value="1"/>
</dbReference>
<dbReference type="OrthoDB" id="1600564at2759"/>
<dbReference type="InterPro" id="IPR036514">
    <property type="entry name" value="SGNH_hydro_sf"/>
</dbReference>
<evidence type="ECO:0000256" key="2">
    <source>
        <dbReference type="SAM" id="SignalP"/>
    </source>
</evidence>
<evidence type="ECO:0000256" key="1">
    <source>
        <dbReference type="ARBA" id="ARBA00022801"/>
    </source>
</evidence>
<dbReference type="PANTHER" id="PTHR45648:SF22">
    <property type="entry name" value="GDSL LIPASE_ACYLHYDROLASE FAMILY PROTEIN (AFU_ORTHOLOGUE AFUA_4G14700)"/>
    <property type="match status" value="1"/>
</dbReference>
<dbReference type="Proteomes" id="UP000285146">
    <property type="component" value="Unassembled WGS sequence"/>
</dbReference>
<proteinExistence type="predicted"/>
<keyword evidence="4" id="KW-1185">Reference proteome</keyword>
<dbReference type="CDD" id="cd01846">
    <property type="entry name" value="fatty_acyltransferase_like"/>
    <property type="match status" value="1"/>
</dbReference>
<dbReference type="EMBL" id="LKEB01000016">
    <property type="protein sequence ID" value="ROW14003.1"/>
    <property type="molecule type" value="Genomic_DNA"/>
</dbReference>
<dbReference type="AlphaFoldDB" id="A0A423XD64"/>
<dbReference type="InterPro" id="IPR051058">
    <property type="entry name" value="GDSL_Est/Lipase"/>
</dbReference>
<accession>A0A423XD64</accession>
<feature type="chain" id="PRO_5019478386" description="SGNH hydrolase-type esterase domain-containing protein" evidence="2">
    <location>
        <begin position="16"/>
        <end position="334"/>
    </location>
</feature>
<reference evidence="3 4" key="1">
    <citation type="submission" date="2015-09" db="EMBL/GenBank/DDBJ databases">
        <title>Host preference determinants of Valsa canker pathogens revealed by comparative genomics.</title>
        <authorList>
            <person name="Yin Z."/>
            <person name="Huang L."/>
        </authorList>
    </citation>
    <scope>NUCLEOTIDE SEQUENCE [LARGE SCALE GENOMIC DNA]</scope>
    <source>
        <strain evidence="3 4">SXYLt</strain>
    </source>
</reference>
<feature type="signal peptide" evidence="2">
    <location>
        <begin position="1"/>
        <end position="15"/>
    </location>
</feature>
<dbReference type="InParanoid" id="A0A423XD64"/>
<dbReference type="GO" id="GO:0016788">
    <property type="term" value="F:hydrolase activity, acting on ester bonds"/>
    <property type="evidence" value="ECO:0007669"/>
    <property type="project" value="InterPro"/>
</dbReference>
<gene>
    <name evidence="3" type="ORF">VPNG_04132</name>
</gene>